<dbReference type="AlphaFoldDB" id="A0A0M0HQE7"/>
<gene>
    <name evidence="1" type="ORF">AKJ17_04990</name>
</gene>
<proteinExistence type="predicted"/>
<comment type="caution">
    <text evidence="1">The sequence shown here is derived from an EMBL/GenBank/DDBJ whole genome shotgun (WGS) entry which is preliminary data.</text>
</comment>
<keyword evidence="2" id="KW-1185">Reference proteome</keyword>
<evidence type="ECO:0000313" key="2">
    <source>
        <dbReference type="Proteomes" id="UP000037515"/>
    </source>
</evidence>
<dbReference type="PROSITE" id="PS51257">
    <property type="entry name" value="PROKAR_LIPOPROTEIN"/>
    <property type="match status" value="1"/>
</dbReference>
<dbReference type="RefSeq" id="WP_053394680.1">
    <property type="nucleotide sequence ID" value="NZ_LHPJ01000005.1"/>
</dbReference>
<dbReference type="Proteomes" id="UP000037515">
    <property type="component" value="Unassembled WGS sequence"/>
</dbReference>
<accession>A0A0M0HQE7</accession>
<protein>
    <recommendedName>
        <fullName evidence="3">Lipoprotein</fullName>
    </recommendedName>
</protein>
<evidence type="ECO:0000313" key="1">
    <source>
        <dbReference type="EMBL" id="KOO04266.1"/>
    </source>
</evidence>
<dbReference type="EMBL" id="LHPJ01000005">
    <property type="protein sequence ID" value="KOO04266.1"/>
    <property type="molecule type" value="Genomic_DNA"/>
</dbReference>
<dbReference type="PATRIC" id="fig|693.5.peg.1012"/>
<name>A0A0M0HQE7_VIBNE</name>
<organism evidence="1 2">
    <name type="scientific">Vibrio nereis</name>
    <dbReference type="NCBI Taxonomy" id="693"/>
    <lineage>
        <taxon>Bacteria</taxon>
        <taxon>Pseudomonadati</taxon>
        <taxon>Pseudomonadota</taxon>
        <taxon>Gammaproteobacteria</taxon>
        <taxon>Vibrionales</taxon>
        <taxon>Vibrionaceae</taxon>
        <taxon>Vibrio</taxon>
    </lineage>
</organism>
<reference evidence="2" key="1">
    <citation type="submission" date="2015-08" db="EMBL/GenBank/DDBJ databases">
        <title>Vibrio galatheae sp. nov., a novel member of the Vibrionaceae family isolated from the Solomon Islands.</title>
        <authorList>
            <person name="Giubergia S."/>
            <person name="Machado H."/>
            <person name="Mateiu R.V."/>
            <person name="Gram L."/>
        </authorList>
    </citation>
    <scope>NUCLEOTIDE SEQUENCE [LARGE SCALE GENOMIC DNA]</scope>
    <source>
        <strain evidence="2">DSM 19584</strain>
    </source>
</reference>
<evidence type="ECO:0008006" key="3">
    <source>
        <dbReference type="Google" id="ProtNLM"/>
    </source>
</evidence>
<sequence>MKNILVYAIFIILFSGCNYKYESYSESYTSKIIRNVALDIECVKASLEQNSEFDPVTKSENSLSTSSSDINVQVNMTENELIIVSKYKTETKQDKNIYIVSALGKRLERSIMKDCGY</sequence>
<dbReference type="OrthoDB" id="5906197at2"/>
<dbReference type="STRING" id="693.AKJ17_04990"/>